<dbReference type="Pfam" id="PF03577">
    <property type="entry name" value="Peptidase_C69"/>
    <property type="match status" value="1"/>
</dbReference>
<protein>
    <submittedName>
        <fullName evidence="2">Uncharacterized protein</fullName>
    </submittedName>
</protein>
<sequence length="564" mass="62916">MKMMQSCDTFVVLPPLTKRGVVFGKNSDRPQGEVQEVVYFPATEAAGPETECTYIKVDSVEKTKAVILSKPNWMWGAEMGANECGVAIGNEAIWTNDNEGDSDPIVKRLLGMDLVRLGLERSSNADNALEVITKLLEKYGQGGPCSNTDQGFVYHNSYLIADPSCAWVLETCGKHWAAEKVTSGYRNISNILTITTKIDRKSDGLEEYVISKGLWDGKEEFNFSQVFSGEKKPGDARFDAGRRLLDRYSACKTFSESDMFKVLRNKESGICRGCEDAFPTAGSQVSTLSAAVPSIHWFTATPDPSRSVFKPFIFTKNAVISKHTICPDKNNMKTEDKNNIPKVRIAVIGKSNVGKSALTVRYLTRRYIGEYRSNTDLLYKQTLTVNNTSLEVEIVDVCSCDLEAFPEEAIHWADAAIVVYDITCRHSFEQATEMLKKVLQLRTQIPRVLLGNKADLEHLRRVEETEGRTVGIQNNCSFYEVSVAENSQAIYQAFDAILNECRQSTQKSRKFSVSKMIGTLIGNVNPKPQPETKQGGTLTVCHKSDLYKSRVIRRRQNFTATASL</sequence>
<dbReference type="PANTHER" id="PTHR12994">
    <property type="entry name" value="SECERNIN"/>
    <property type="match status" value="1"/>
</dbReference>
<dbReference type="GO" id="GO:0016805">
    <property type="term" value="F:dipeptidase activity"/>
    <property type="evidence" value="ECO:0007669"/>
    <property type="project" value="InterPro"/>
</dbReference>
<proteinExistence type="inferred from homology"/>
<dbReference type="SMART" id="SM00175">
    <property type="entry name" value="RAB"/>
    <property type="match status" value="1"/>
</dbReference>
<name>A0AAR5PT72_DENPD</name>
<dbReference type="PROSITE" id="PS51421">
    <property type="entry name" value="RAS"/>
    <property type="match status" value="1"/>
</dbReference>
<dbReference type="GeneID" id="109540319"/>
<organism evidence="2 3">
    <name type="scientific">Dendroctonus ponderosae</name>
    <name type="common">Mountain pine beetle</name>
    <dbReference type="NCBI Taxonomy" id="77166"/>
    <lineage>
        <taxon>Eukaryota</taxon>
        <taxon>Metazoa</taxon>
        <taxon>Ecdysozoa</taxon>
        <taxon>Arthropoda</taxon>
        <taxon>Hexapoda</taxon>
        <taxon>Insecta</taxon>
        <taxon>Pterygota</taxon>
        <taxon>Neoptera</taxon>
        <taxon>Endopterygota</taxon>
        <taxon>Coleoptera</taxon>
        <taxon>Polyphaga</taxon>
        <taxon>Cucujiformia</taxon>
        <taxon>Curculionidae</taxon>
        <taxon>Scolytinae</taxon>
        <taxon>Dendroctonus</taxon>
    </lineage>
</organism>
<dbReference type="Pfam" id="PF00071">
    <property type="entry name" value="Ras"/>
    <property type="match status" value="1"/>
</dbReference>
<dbReference type="InterPro" id="IPR001806">
    <property type="entry name" value="Small_GTPase"/>
</dbReference>
<dbReference type="GO" id="GO:0006508">
    <property type="term" value="P:proteolysis"/>
    <property type="evidence" value="ECO:0007669"/>
    <property type="project" value="InterPro"/>
</dbReference>
<dbReference type="Gene3D" id="3.40.50.300">
    <property type="entry name" value="P-loop containing nucleotide triphosphate hydrolases"/>
    <property type="match status" value="1"/>
</dbReference>
<dbReference type="GO" id="GO:0070004">
    <property type="term" value="F:cysteine-type exopeptidase activity"/>
    <property type="evidence" value="ECO:0007669"/>
    <property type="project" value="InterPro"/>
</dbReference>
<evidence type="ECO:0000256" key="1">
    <source>
        <dbReference type="ARBA" id="ARBA00005705"/>
    </source>
</evidence>
<dbReference type="PRINTS" id="PR00449">
    <property type="entry name" value="RASTRNSFRMNG"/>
</dbReference>
<dbReference type="Gene3D" id="3.60.60.10">
    <property type="entry name" value="Penicillin V Acylase, Chain A"/>
    <property type="match status" value="1"/>
</dbReference>
<dbReference type="EnsemblMetazoa" id="XM_019908654.1">
    <property type="protein sequence ID" value="XP_019764213.1"/>
    <property type="gene ID" value="LOC109540319"/>
</dbReference>
<dbReference type="PROSITE" id="PS51419">
    <property type="entry name" value="RAB"/>
    <property type="match status" value="1"/>
</dbReference>
<reference evidence="2" key="2">
    <citation type="submission" date="2024-08" db="UniProtKB">
        <authorList>
            <consortium name="EnsemblMetazoa"/>
        </authorList>
    </citation>
    <scope>IDENTIFICATION</scope>
</reference>
<dbReference type="AlphaFoldDB" id="A0AAR5PT72"/>
<dbReference type="NCBIfam" id="TIGR00231">
    <property type="entry name" value="small_GTP"/>
    <property type="match status" value="1"/>
</dbReference>
<reference evidence="3" key="1">
    <citation type="journal article" date="2013" name="Genome Biol.">
        <title>Draft genome of the mountain pine beetle, Dendroctonus ponderosae Hopkins, a major forest pest.</title>
        <authorList>
            <person name="Keeling C.I."/>
            <person name="Yuen M.M."/>
            <person name="Liao N.Y."/>
            <person name="Docking T.R."/>
            <person name="Chan S.K."/>
            <person name="Taylor G.A."/>
            <person name="Palmquist D.L."/>
            <person name="Jackman S.D."/>
            <person name="Nguyen A."/>
            <person name="Li M."/>
            <person name="Henderson H."/>
            <person name="Janes J.K."/>
            <person name="Zhao Y."/>
            <person name="Pandoh P."/>
            <person name="Moore R."/>
            <person name="Sperling F.A."/>
            <person name="Huber D.P."/>
            <person name="Birol I."/>
            <person name="Jones S.J."/>
            <person name="Bohlmann J."/>
        </authorList>
    </citation>
    <scope>NUCLEOTIDE SEQUENCE</scope>
</reference>
<evidence type="ECO:0000313" key="2">
    <source>
        <dbReference type="EnsemblMetazoa" id="XP_019764213.1"/>
    </source>
</evidence>
<dbReference type="InterPro" id="IPR005322">
    <property type="entry name" value="Peptidase_C69"/>
</dbReference>
<dbReference type="PANTHER" id="PTHR12994:SF17">
    <property type="entry name" value="LD30995P"/>
    <property type="match status" value="1"/>
</dbReference>
<dbReference type="SMART" id="SM00173">
    <property type="entry name" value="RAS"/>
    <property type="match status" value="1"/>
</dbReference>
<dbReference type="GO" id="GO:0003924">
    <property type="term" value="F:GTPase activity"/>
    <property type="evidence" value="ECO:0007669"/>
    <property type="project" value="InterPro"/>
</dbReference>
<evidence type="ECO:0000313" key="3">
    <source>
        <dbReference type="Proteomes" id="UP000019118"/>
    </source>
</evidence>
<dbReference type="KEGG" id="dpa:109540319"/>
<dbReference type="InterPro" id="IPR027417">
    <property type="entry name" value="P-loop_NTPase"/>
</dbReference>
<dbReference type="Proteomes" id="UP000019118">
    <property type="component" value="Unassembled WGS sequence"/>
</dbReference>
<comment type="similarity">
    <text evidence="1">Belongs to the peptidase C69 family. Secernin subfamily.</text>
</comment>
<keyword evidence="3" id="KW-1185">Reference proteome</keyword>
<dbReference type="SUPFAM" id="SSF52540">
    <property type="entry name" value="P-loop containing nucleoside triphosphate hydrolases"/>
    <property type="match status" value="1"/>
</dbReference>
<dbReference type="RefSeq" id="XP_019764213.1">
    <property type="nucleotide sequence ID" value="XM_019908654.2"/>
</dbReference>
<accession>A0AAR5PT72</accession>
<dbReference type="GO" id="GO:0005525">
    <property type="term" value="F:GTP binding"/>
    <property type="evidence" value="ECO:0007669"/>
    <property type="project" value="InterPro"/>
</dbReference>
<dbReference type="InterPro" id="IPR005225">
    <property type="entry name" value="Small_GTP-bd"/>
</dbReference>